<dbReference type="PANTHER" id="PTHR48142:SF1">
    <property type="entry name" value="MULE TRANSPOSASE DOMAIN-CONTAINING PROTEIN"/>
    <property type="match status" value="1"/>
</dbReference>
<dbReference type="InterPro" id="IPR018289">
    <property type="entry name" value="MULE_transposase_dom"/>
</dbReference>
<dbReference type="AlphaFoldDB" id="A2DAA9"/>
<dbReference type="InParanoid" id="A2DAA9"/>
<evidence type="ECO:0000313" key="3">
    <source>
        <dbReference type="Proteomes" id="UP000001542"/>
    </source>
</evidence>
<dbReference type="SMR" id="A2DAA9"/>
<name>A2DAA9_TRIV3</name>
<dbReference type="EMBL" id="DS113182">
    <property type="protein sequence ID" value="EAY22757.1"/>
    <property type="molecule type" value="Genomic_DNA"/>
</dbReference>
<feature type="domain" description="MULE transposase" evidence="1">
    <location>
        <begin position="215"/>
        <end position="304"/>
    </location>
</feature>
<keyword evidence="3" id="KW-1185">Reference proteome</keyword>
<sequence>MHIDAPCELKERLSYIDAMKAVIDNECHAGCPYQLKKNPNLGETKLKFRCSADKCEACISFLKDDEEYILTEYNGTHNHNQIKDETKKYHTLSQCYRRVLINFIKQGGDPKMAQIECDKKLDLDDPLNRPSFLNASSDQMKTIQEKGNKKIKGIQKYDDNQFKSTQLFKGIKEQESPKDLIYFDVDNYNKPKKLIFYYASFKFLDIIKIVKEHFIDATHSLLEFKMLFYMISAKFPNTHAFPIFQFVVYPNTSENIAFCLKAFFNWAKVKPKYFMSDCAQEIENAIINSFPEVILHWCAVHVMRAFRKNLKDYAFESSDKLILDTKMNYLAYGRNGKKEWIEPTFKKILEIAEKFPEFSKYIQNQWISNQERWTAAERDENLALTNNISESINKKIKYYYFGGTIFMRFDRFVMKLIDFIVPTFYYRISQDIRLRDKIPNPLPSEKKPKKSTIRLDTEKCIMLTDKIKSLIVNSSANLNTLQLGLDDLLDKVVKAAKVQKRMTQYFAKLSIPMEIKLSILTQITEFGCNTPQFIVENAKSFQDKIIRDFHLQIYTTL</sequence>
<evidence type="ECO:0000259" key="1">
    <source>
        <dbReference type="Pfam" id="PF10551"/>
    </source>
</evidence>
<reference evidence="2" key="1">
    <citation type="submission" date="2006-10" db="EMBL/GenBank/DDBJ databases">
        <authorList>
            <person name="Amadeo P."/>
            <person name="Zhao Q."/>
            <person name="Wortman J."/>
            <person name="Fraser-Liggett C."/>
            <person name="Carlton J."/>
        </authorList>
    </citation>
    <scope>NUCLEOTIDE SEQUENCE</scope>
    <source>
        <strain evidence="2">G3</strain>
    </source>
</reference>
<dbReference type="PANTHER" id="PTHR48142">
    <property type="entry name" value="PIGMENTOSA GTPASE REGULATOR-LIKE PROTEIN, PUTATIVE-RELATED"/>
    <property type="match status" value="1"/>
</dbReference>
<dbReference type="Pfam" id="PF10551">
    <property type="entry name" value="MULE"/>
    <property type="match status" value="1"/>
</dbReference>
<reference evidence="2" key="2">
    <citation type="journal article" date="2007" name="Science">
        <title>Draft genome sequence of the sexually transmitted pathogen Trichomonas vaginalis.</title>
        <authorList>
            <person name="Carlton J.M."/>
            <person name="Hirt R.P."/>
            <person name="Silva J.C."/>
            <person name="Delcher A.L."/>
            <person name="Schatz M."/>
            <person name="Zhao Q."/>
            <person name="Wortman J.R."/>
            <person name="Bidwell S.L."/>
            <person name="Alsmark U.C.M."/>
            <person name="Besteiro S."/>
            <person name="Sicheritz-Ponten T."/>
            <person name="Noel C.J."/>
            <person name="Dacks J.B."/>
            <person name="Foster P.G."/>
            <person name="Simillion C."/>
            <person name="Van de Peer Y."/>
            <person name="Miranda-Saavedra D."/>
            <person name="Barton G.J."/>
            <person name="Westrop G.D."/>
            <person name="Mueller S."/>
            <person name="Dessi D."/>
            <person name="Fiori P.L."/>
            <person name="Ren Q."/>
            <person name="Paulsen I."/>
            <person name="Zhang H."/>
            <person name="Bastida-Corcuera F.D."/>
            <person name="Simoes-Barbosa A."/>
            <person name="Brown M.T."/>
            <person name="Hayes R.D."/>
            <person name="Mukherjee M."/>
            <person name="Okumura C.Y."/>
            <person name="Schneider R."/>
            <person name="Smith A.J."/>
            <person name="Vanacova S."/>
            <person name="Villalvazo M."/>
            <person name="Haas B.J."/>
            <person name="Pertea M."/>
            <person name="Feldblyum T.V."/>
            <person name="Utterback T.R."/>
            <person name="Shu C.L."/>
            <person name="Osoegawa K."/>
            <person name="de Jong P.J."/>
            <person name="Hrdy I."/>
            <person name="Horvathova L."/>
            <person name="Zubacova Z."/>
            <person name="Dolezal P."/>
            <person name="Malik S.B."/>
            <person name="Logsdon J.M. Jr."/>
            <person name="Henze K."/>
            <person name="Gupta A."/>
            <person name="Wang C.C."/>
            <person name="Dunne R.L."/>
            <person name="Upcroft J.A."/>
            <person name="Upcroft P."/>
            <person name="White O."/>
            <person name="Salzberg S.L."/>
            <person name="Tang P."/>
            <person name="Chiu C.-H."/>
            <person name="Lee Y.-S."/>
            <person name="Embley T.M."/>
            <person name="Coombs G.H."/>
            <person name="Mottram J.C."/>
            <person name="Tachezy J."/>
            <person name="Fraser-Liggett C.M."/>
            <person name="Johnson P.J."/>
        </authorList>
    </citation>
    <scope>NUCLEOTIDE SEQUENCE [LARGE SCALE GENOMIC DNA]</scope>
    <source>
        <strain evidence="2">G3</strain>
    </source>
</reference>
<dbReference type="Proteomes" id="UP000001542">
    <property type="component" value="Unassembled WGS sequence"/>
</dbReference>
<organism evidence="2 3">
    <name type="scientific">Trichomonas vaginalis (strain ATCC PRA-98 / G3)</name>
    <dbReference type="NCBI Taxonomy" id="412133"/>
    <lineage>
        <taxon>Eukaryota</taxon>
        <taxon>Metamonada</taxon>
        <taxon>Parabasalia</taxon>
        <taxon>Trichomonadida</taxon>
        <taxon>Trichomonadidae</taxon>
        <taxon>Trichomonas</taxon>
    </lineage>
</organism>
<evidence type="ECO:0000313" key="2">
    <source>
        <dbReference type="EMBL" id="EAY22757.1"/>
    </source>
</evidence>
<accession>A2DAA9</accession>
<dbReference type="VEuPathDB" id="TrichDB:TVAG_476860"/>
<protein>
    <recommendedName>
        <fullName evidence="1">MULE transposase domain-containing protein</fullName>
    </recommendedName>
</protein>
<gene>
    <name evidence="2" type="ORF">TVAG_476860</name>
</gene>
<proteinExistence type="predicted"/>
<dbReference type="VEuPathDB" id="TrichDB:TVAGG3_0547480"/>